<gene>
    <name evidence="3" type="ORF">Tco025E_08728</name>
</gene>
<accession>A0A422N5V6</accession>
<comment type="caution">
    <text evidence="3">The sequence shown here is derived from an EMBL/GenBank/DDBJ whole genome shotgun (WGS) entry which is preliminary data.</text>
</comment>
<keyword evidence="4" id="KW-1185">Reference proteome</keyword>
<keyword evidence="2" id="KW-0812">Transmembrane</keyword>
<name>A0A422N5V6_9TRYP</name>
<feature type="compositionally biased region" description="Basic and acidic residues" evidence="1">
    <location>
        <begin position="68"/>
        <end position="82"/>
    </location>
</feature>
<reference evidence="3 4" key="1">
    <citation type="journal article" date="2018" name="BMC Genomics">
        <title>Genomic comparison of Trypanosoma conorhini and Trypanosoma rangeli to Trypanosoma cruzi strains of high and low virulence.</title>
        <authorList>
            <person name="Bradwell K.R."/>
            <person name="Koparde V.N."/>
            <person name="Matveyev A.V."/>
            <person name="Serrano M.G."/>
            <person name="Alves J.M."/>
            <person name="Parikh H."/>
            <person name="Huang B."/>
            <person name="Lee V."/>
            <person name="Espinosa-Alvarez O."/>
            <person name="Ortiz P.A."/>
            <person name="Costa-Martins A.G."/>
            <person name="Teixeira M.M."/>
            <person name="Buck G.A."/>
        </authorList>
    </citation>
    <scope>NUCLEOTIDE SEQUENCE [LARGE SCALE GENOMIC DNA]</scope>
    <source>
        <strain evidence="3 4">025E</strain>
    </source>
</reference>
<evidence type="ECO:0000256" key="1">
    <source>
        <dbReference type="SAM" id="MobiDB-lite"/>
    </source>
</evidence>
<feature type="compositionally biased region" description="Gly residues" evidence="1">
    <location>
        <begin position="51"/>
        <end position="61"/>
    </location>
</feature>
<feature type="transmembrane region" description="Helical" evidence="2">
    <location>
        <begin position="105"/>
        <end position="124"/>
    </location>
</feature>
<dbReference type="GeneID" id="40322339"/>
<feature type="compositionally biased region" description="Polar residues" evidence="1">
    <location>
        <begin position="1"/>
        <end position="16"/>
    </location>
</feature>
<evidence type="ECO:0000313" key="4">
    <source>
        <dbReference type="Proteomes" id="UP000284403"/>
    </source>
</evidence>
<evidence type="ECO:0000256" key="2">
    <source>
        <dbReference type="SAM" id="Phobius"/>
    </source>
</evidence>
<keyword evidence="2" id="KW-1133">Transmembrane helix</keyword>
<dbReference type="RefSeq" id="XP_029224335.1">
    <property type="nucleotide sequence ID" value="XM_029375571.1"/>
</dbReference>
<feature type="region of interest" description="Disordered" evidence="1">
    <location>
        <begin position="1"/>
        <end position="94"/>
    </location>
</feature>
<keyword evidence="2" id="KW-0472">Membrane</keyword>
<dbReference type="EMBL" id="MKKU01000858">
    <property type="protein sequence ID" value="RNF00864.1"/>
    <property type="molecule type" value="Genomic_DNA"/>
</dbReference>
<protein>
    <submittedName>
        <fullName evidence="3">Uncharacterized protein</fullName>
    </submittedName>
</protein>
<sequence length="127" mass="12822">MRKSSKGSVQELSTRLTGHLKRAAQRKTGEAGAEETEGKAAKPLQVEAQRGAGGGGVGGATGQTIAAKGREQEGDGAERPATTEHGSATGKAVANSADGTATNALFVRAPLLLLLLAACLACAVRQW</sequence>
<proteinExistence type="predicted"/>
<dbReference type="Proteomes" id="UP000284403">
    <property type="component" value="Unassembled WGS sequence"/>
</dbReference>
<organism evidence="3 4">
    <name type="scientific">Trypanosoma conorhini</name>
    <dbReference type="NCBI Taxonomy" id="83891"/>
    <lineage>
        <taxon>Eukaryota</taxon>
        <taxon>Discoba</taxon>
        <taxon>Euglenozoa</taxon>
        <taxon>Kinetoplastea</taxon>
        <taxon>Metakinetoplastina</taxon>
        <taxon>Trypanosomatida</taxon>
        <taxon>Trypanosomatidae</taxon>
        <taxon>Trypanosoma</taxon>
    </lineage>
</organism>
<dbReference type="AlphaFoldDB" id="A0A422N5V6"/>
<evidence type="ECO:0000313" key="3">
    <source>
        <dbReference type="EMBL" id="RNF00864.1"/>
    </source>
</evidence>